<dbReference type="InterPro" id="IPR016162">
    <property type="entry name" value="Ald_DH_N"/>
</dbReference>
<dbReference type="AlphaFoldDB" id="A0A2S8HPW0"/>
<evidence type="ECO:0000256" key="3">
    <source>
        <dbReference type="PROSITE-ProRule" id="PRU10007"/>
    </source>
</evidence>
<reference evidence="6 7" key="1">
    <citation type="submission" date="2018-02" db="EMBL/GenBank/DDBJ databases">
        <title>Draft genome sequencing of Pseudomonas frederiksbergensis 11-D3.</title>
        <authorList>
            <person name="Zheng B.-X."/>
        </authorList>
    </citation>
    <scope>NUCLEOTIDE SEQUENCE [LARGE SCALE GENOMIC DNA]</scope>
    <source>
        <strain evidence="6 7">11-D3</strain>
    </source>
</reference>
<dbReference type="Gene3D" id="3.40.605.10">
    <property type="entry name" value="Aldehyde Dehydrogenase, Chain A, domain 1"/>
    <property type="match status" value="1"/>
</dbReference>
<dbReference type="InterPro" id="IPR015590">
    <property type="entry name" value="Aldehyde_DH_dom"/>
</dbReference>
<accession>A0A2S8HPW0</accession>
<dbReference type="RefSeq" id="WP_105341319.1">
    <property type="nucleotide sequence ID" value="NZ_PUIN01000005.1"/>
</dbReference>
<comment type="caution">
    <text evidence="6">The sequence shown here is derived from an EMBL/GenBank/DDBJ whole genome shotgun (WGS) entry which is preliminary data.</text>
</comment>
<dbReference type="InterPro" id="IPR044086">
    <property type="entry name" value="LUC3-like"/>
</dbReference>
<dbReference type="Proteomes" id="UP000239687">
    <property type="component" value="Unassembled WGS sequence"/>
</dbReference>
<name>A0A2S8HPW0_9PSED</name>
<dbReference type="EMBL" id="PUIN01000005">
    <property type="protein sequence ID" value="PQP04425.1"/>
    <property type="molecule type" value="Genomic_DNA"/>
</dbReference>
<organism evidence="6 7">
    <name type="scientific">Pseudomonas frederiksbergensis</name>
    <dbReference type="NCBI Taxonomy" id="104087"/>
    <lineage>
        <taxon>Bacteria</taxon>
        <taxon>Pseudomonadati</taxon>
        <taxon>Pseudomonadota</taxon>
        <taxon>Gammaproteobacteria</taxon>
        <taxon>Pseudomonadales</taxon>
        <taxon>Pseudomonadaceae</taxon>
        <taxon>Pseudomonas</taxon>
    </lineage>
</organism>
<dbReference type="FunFam" id="3.40.605.10:FF:000007">
    <property type="entry name" value="NAD/NADP-dependent betaine aldehyde dehydrogenase"/>
    <property type="match status" value="1"/>
</dbReference>
<sequence length="477" mass="51005">MHNYKMLINGVQVAGEQGQFDVINPATGAAFAQCPAGSLAQLDQAVDAAQAAFKSWRHSTHADRCERLLAVAADIEREVESLARLIVLEQGKPLELAFSEVMGAAAWTRYAAGQEIAVELVEETPTQRIELHRKPLGVVASITPWNWPFMIAVWHIMPALRAGNCVISKPSSLTPLSTLRLVEIIARHVPHGVINCLTGEQGFGSAITSHAGIQKIVFTGSTATGQSVMRGAANNLKRLTLELGGNDAAIVLPGTPVEAVVEEIFQAAFLNMGQTCAALKRLYIHESQYQAFADALTLIATRQVVGDGLEAGVTFGPVQNLEQLELVDALVADARAQGARVLCGGARLDRPGFFYPPTLVADVTDGQRLVDEEQFGPVLPLIAYRDVEDVLRRANAGDMGLGGSVWGPDVEQAQALASRLESGVAWVNCHAQIQPNTPFGGSKMSGFGVEFGLEGLLEFTGQQLLFVRPFKSAPQGA</sequence>
<feature type="active site" evidence="3">
    <location>
        <position position="242"/>
    </location>
</feature>
<dbReference type="InterPro" id="IPR016163">
    <property type="entry name" value="Ald_DH_C"/>
</dbReference>
<proteinExistence type="inferred from homology"/>
<comment type="similarity">
    <text evidence="1 4">Belongs to the aldehyde dehydrogenase family.</text>
</comment>
<dbReference type="PANTHER" id="PTHR11699">
    <property type="entry name" value="ALDEHYDE DEHYDROGENASE-RELATED"/>
    <property type="match status" value="1"/>
</dbReference>
<dbReference type="Gene3D" id="3.40.309.10">
    <property type="entry name" value="Aldehyde Dehydrogenase, Chain A, domain 2"/>
    <property type="match status" value="1"/>
</dbReference>
<dbReference type="InterPro" id="IPR016161">
    <property type="entry name" value="Ald_DH/histidinol_DH"/>
</dbReference>
<feature type="domain" description="Aldehyde dehydrogenase" evidence="5">
    <location>
        <begin position="14"/>
        <end position="462"/>
    </location>
</feature>
<evidence type="ECO:0000259" key="5">
    <source>
        <dbReference type="Pfam" id="PF00171"/>
    </source>
</evidence>
<dbReference type="InterPro" id="IPR016160">
    <property type="entry name" value="Ald_DH_CS_CYS"/>
</dbReference>
<dbReference type="GO" id="GO:0016620">
    <property type="term" value="F:oxidoreductase activity, acting on the aldehyde or oxo group of donors, NAD or NADP as acceptor"/>
    <property type="evidence" value="ECO:0007669"/>
    <property type="project" value="InterPro"/>
</dbReference>
<protein>
    <submittedName>
        <fullName evidence="6">Aldehyde dehydrogenase</fullName>
    </submittedName>
</protein>
<evidence type="ECO:0000313" key="6">
    <source>
        <dbReference type="EMBL" id="PQP04425.1"/>
    </source>
</evidence>
<evidence type="ECO:0000256" key="4">
    <source>
        <dbReference type="RuleBase" id="RU003345"/>
    </source>
</evidence>
<dbReference type="PROSITE" id="PS00070">
    <property type="entry name" value="ALDEHYDE_DEHYDR_CYS"/>
    <property type="match status" value="1"/>
</dbReference>
<gene>
    <name evidence="6" type="ORF">C5612_10570</name>
</gene>
<dbReference type="PROSITE" id="PS00687">
    <property type="entry name" value="ALDEHYDE_DEHYDR_GLU"/>
    <property type="match status" value="1"/>
</dbReference>
<dbReference type="InterPro" id="IPR029510">
    <property type="entry name" value="Ald_DH_CS_GLU"/>
</dbReference>
<dbReference type="CDD" id="cd07106">
    <property type="entry name" value="ALDH_AldA-AAD23400"/>
    <property type="match status" value="1"/>
</dbReference>
<dbReference type="Pfam" id="PF00171">
    <property type="entry name" value="Aldedh"/>
    <property type="match status" value="1"/>
</dbReference>
<evidence type="ECO:0000256" key="1">
    <source>
        <dbReference type="ARBA" id="ARBA00009986"/>
    </source>
</evidence>
<evidence type="ECO:0000256" key="2">
    <source>
        <dbReference type="ARBA" id="ARBA00023002"/>
    </source>
</evidence>
<keyword evidence="2 4" id="KW-0560">Oxidoreductase</keyword>
<dbReference type="SUPFAM" id="SSF53720">
    <property type="entry name" value="ALDH-like"/>
    <property type="match status" value="1"/>
</dbReference>
<evidence type="ECO:0000313" key="7">
    <source>
        <dbReference type="Proteomes" id="UP000239687"/>
    </source>
</evidence>